<reference evidence="1 2" key="1">
    <citation type="submission" date="2016-10" db="EMBL/GenBank/DDBJ databases">
        <authorList>
            <person name="de Groot N.N."/>
        </authorList>
    </citation>
    <scope>NUCLEOTIDE SEQUENCE [LARGE SCALE GENOMIC DNA]</scope>
    <source>
        <strain evidence="1 2">Nm110</strain>
    </source>
</reference>
<gene>
    <name evidence="1" type="ORF">SAMN05421882_101082</name>
</gene>
<organism evidence="1 2">
    <name type="scientific">Nitrosomonas communis</name>
    <dbReference type="NCBI Taxonomy" id="44574"/>
    <lineage>
        <taxon>Bacteria</taxon>
        <taxon>Pseudomonadati</taxon>
        <taxon>Pseudomonadota</taxon>
        <taxon>Betaproteobacteria</taxon>
        <taxon>Nitrosomonadales</taxon>
        <taxon>Nitrosomonadaceae</taxon>
        <taxon>Nitrosomonas</taxon>
    </lineage>
</organism>
<dbReference type="Proteomes" id="UP000183454">
    <property type="component" value="Unassembled WGS sequence"/>
</dbReference>
<protein>
    <recommendedName>
        <fullName evidence="3">LTXXQ motif family protein</fullName>
    </recommendedName>
</protein>
<evidence type="ECO:0000313" key="1">
    <source>
        <dbReference type="EMBL" id="SDW41846.1"/>
    </source>
</evidence>
<proteinExistence type="predicted"/>
<evidence type="ECO:0000313" key="2">
    <source>
        <dbReference type="Proteomes" id="UP000183454"/>
    </source>
</evidence>
<dbReference type="EMBL" id="FNNH01000010">
    <property type="protein sequence ID" value="SDW41846.1"/>
    <property type="molecule type" value="Genomic_DNA"/>
</dbReference>
<name>A0A1H2TD21_9PROT</name>
<sequence length="69" mass="7923">MHAKLYGIVIILALPLTVVAHPGEEGNHEQYRAKKIERLNRELRLSEDQKVKIEALFKERAGRQTQSNS</sequence>
<dbReference type="AlphaFoldDB" id="A0A1H2TD21"/>
<evidence type="ECO:0008006" key="3">
    <source>
        <dbReference type="Google" id="ProtNLM"/>
    </source>
</evidence>
<dbReference type="RefSeq" id="WP_074666345.1">
    <property type="nucleotide sequence ID" value="NZ_CBDIPD010000028.1"/>
</dbReference>
<accession>A0A1H2TD21</accession>